<evidence type="ECO:0000313" key="3">
    <source>
        <dbReference type="EnsemblFungi" id="PTTG_11619-t43_1-p1"/>
    </source>
</evidence>
<evidence type="ECO:0000256" key="1">
    <source>
        <dbReference type="SAM" id="Phobius"/>
    </source>
</evidence>
<dbReference type="Proteomes" id="UP000005240">
    <property type="component" value="Unassembled WGS sequence"/>
</dbReference>
<accession>A0A0C4FEG3</accession>
<reference evidence="3 4" key="3">
    <citation type="journal article" date="2017" name="G3 (Bethesda)">
        <title>Comparative analysis highlights variable genome content of wheat rusts and divergence of the mating loci.</title>
        <authorList>
            <person name="Cuomo C.A."/>
            <person name="Bakkeren G."/>
            <person name="Khalil H.B."/>
            <person name="Panwar V."/>
            <person name="Joly D."/>
            <person name="Linning R."/>
            <person name="Sakthikumar S."/>
            <person name="Song X."/>
            <person name="Adiconis X."/>
            <person name="Fan L."/>
            <person name="Goldberg J.M."/>
            <person name="Levin J.Z."/>
            <person name="Young S."/>
            <person name="Zeng Q."/>
            <person name="Anikster Y."/>
            <person name="Bruce M."/>
            <person name="Wang M."/>
            <person name="Yin C."/>
            <person name="McCallum B."/>
            <person name="Szabo L.J."/>
            <person name="Hulbert S."/>
            <person name="Chen X."/>
            <person name="Fellers J.P."/>
        </authorList>
    </citation>
    <scope>NUCLEOTIDE SEQUENCE</scope>
    <source>
        <strain evidence="3">isolate 1-1 / race 1 (BBBD)</strain>
        <strain evidence="4">Isolate 1-1 / race 1 (BBBD)</strain>
    </source>
</reference>
<dbReference type="EMBL" id="ADAS02014613">
    <property type="protein sequence ID" value="OAV84596.1"/>
    <property type="molecule type" value="Genomic_DNA"/>
</dbReference>
<gene>
    <name evidence="2" type="ORF">PTTG_11619</name>
</gene>
<feature type="transmembrane region" description="Helical" evidence="1">
    <location>
        <begin position="12"/>
        <end position="35"/>
    </location>
</feature>
<dbReference type="AlphaFoldDB" id="A0A0C4FEG3"/>
<dbReference type="EnsemblFungi" id="PTTG_11619-t43_1">
    <property type="protein sequence ID" value="PTTG_11619-t43_1-p1"/>
    <property type="gene ID" value="PTTG_11619"/>
</dbReference>
<reference evidence="2" key="2">
    <citation type="submission" date="2016-05" db="EMBL/GenBank/DDBJ databases">
        <title>Comparative analysis highlights variable genome content of wheat rusts and divergence of the mating loci.</title>
        <authorList>
            <person name="Cuomo C.A."/>
            <person name="Bakkeren G."/>
            <person name="Szabo L."/>
            <person name="Khalil H."/>
            <person name="Joly D."/>
            <person name="Goldberg J."/>
            <person name="Young S."/>
            <person name="Zeng Q."/>
            <person name="Fellers J."/>
        </authorList>
    </citation>
    <scope>NUCLEOTIDE SEQUENCE [LARGE SCALE GENOMIC DNA]</scope>
    <source>
        <strain evidence="2">1-1 BBBD Race 1</strain>
    </source>
</reference>
<evidence type="ECO:0000313" key="2">
    <source>
        <dbReference type="EMBL" id="OAV84596.1"/>
    </source>
</evidence>
<sequence length="94" mass="10768">MDKFRPPFRARWCDLLLLLLFPVLIIVIIVVIVIIIGLGGVRVPLLLLALTPARFSLLSRSLRSVGHRVQFSEGLRDNKTKISRPISRERRNKI</sequence>
<keyword evidence="1" id="KW-1133">Transmembrane helix</keyword>
<keyword evidence="4" id="KW-1185">Reference proteome</keyword>
<name>A0A0C4FEG3_PUCT1</name>
<reference evidence="3" key="4">
    <citation type="submission" date="2025-05" db="UniProtKB">
        <authorList>
            <consortium name="EnsemblFungi"/>
        </authorList>
    </citation>
    <scope>IDENTIFICATION</scope>
    <source>
        <strain evidence="3">isolate 1-1 / race 1 (BBBD)</strain>
    </source>
</reference>
<organism evidence="2">
    <name type="scientific">Puccinia triticina (isolate 1-1 / race 1 (BBBD))</name>
    <name type="common">Brown leaf rust fungus</name>
    <dbReference type="NCBI Taxonomy" id="630390"/>
    <lineage>
        <taxon>Eukaryota</taxon>
        <taxon>Fungi</taxon>
        <taxon>Dikarya</taxon>
        <taxon>Basidiomycota</taxon>
        <taxon>Pucciniomycotina</taxon>
        <taxon>Pucciniomycetes</taxon>
        <taxon>Pucciniales</taxon>
        <taxon>Pucciniaceae</taxon>
        <taxon>Puccinia</taxon>
    </lineage>
</organism>
<reference evidence="2" key="1">
    <citation type="submission" date="2009-11" db="EMBL/GenBank/DDBJ databases">
        <authorList>
            <consortium name="The Broad Institute Genome Sequencing Platform"/>
            <person name="Ward D."/>
            <person name="Feldgarden M."/>
            <person name="Earl A."/>
            <person name="Young S.K."/>
            <person name="Zeng Q."/>
            <person name="Koehrsen M."/>
            <person name="Alvarado L."/>
            <person name="Berlin A."/>
            <person name="Bochicchio J."/>
            <person name="Borenstein D."/>
            <person name="Chapman S.B."/>
            <person name="Chen Z."/>
            <person name="Engels R."/>
            <person name="Freedman E."/>
            <person name="Gellesch M."/>
            <person name="Goldberg J."/>
            <person name="Griggs A."/>
            <person name="Gujja S."/>
            <person name="Heilman E."/>
            <person name="Heiman D."/>
            <person name="Hepburn T."/>
            <person name="Howarth C."/>
            <person name="Jen D."/>
            <person name="Larson L."/>
            <person name="Lewis B."/>
            <person name="Mehta T."/>
            <person name="Park D."/>
            <person name="Pearson M."/>
            <person name="Roberts A."/>
            <person name="Saif S."/>
            <person name="Shea T."/>
            <person name="Shenoy N."/>
            <person name="Sisk P."/>
            <person name="Stolte C."/>
            <person name="Sykes S."/>
            <person name="Thomson T."/>
            <person name="Walk T."/>
            <person name="White J."/>
            <person name="Yandava C."/>
            <person name="Izard J."/>
            <person name="Baranova O.V."/>
            <person name="Blanton J.M."/>
            <person name="Tanner A.C."/>
            <person name="Dewhirst F.E."/>
            <person name="Haas B."/>
            <person name="Nusbaum C."/>
            <person name="Birren B."/>
        </authorList>
    </citation>
    <scope>NUCLEOTIDE SEQUENCE [LARGE SCALE GENOMIC DNA]</scope>
    <source>
        <strain evidence="2">1-1 BBBD Race 1</strain>
    </source>
</reference>
<evidence type="ECO:0000313" key="4">
    <source>
        <dbReference type="Proteomes" id="UP000005240"/>
    </source>
</evidence>
<proteinExistence type="predicted"/>
<dbReference type="VEuPathDB" id="FungiDB:PTTG_11619"/>
<keyword evidence="1" id="KW-0812">Transmembrane</keyword>
<evidence type="ECO:0008006" key="5">
    <source>
        <dbReference type="Google" id="ProtNLM"/>
    </source>
</evidence>
<keyword evidence="1" id="KW-0472">Membrane</keyword>
<protein>
    <recommendedName>
        <fullName evidence="5">Transmembrane protein</fullName>
    </recommendedName>
</protein>